<gene>
    <name evidence="1" type="ORF">BBM1128_04865</name>
</gene>
<dbReference type="RefSeq" id="WP_016462608.1">
    <property type="nucleotide sequence ID" value="NZ_AVQD01000008.1"/>
</dbReference>
<comment type="caution">
    <text evidence="1">The sequence shown here is derived from an EMBL/GenBank/DDBJ whole genome shotgun (WGS) entry which is preliminary data.</text>
</comment>
<evidence type="ECO:0000313" key="1">
    <source>
        <dbReference type="EMBL" id="KOA40965.1"/>
    </source>
</evidence>
<reference evidence="1 2" key="1">
    <citation type="journal article" date="2015" name="Int J Genomics">
        <title>Comparative Genomics Revealed Genetic Diversity and Species/Strain-Level Differences in Carbohydrate Metabolism of Three Probiotic Bifidobacterial Species.</title>
        <authorList>
            <person name="Odamaki T."/>
            <person name="Horigome A."/>
            <person name="Sugahara H."/>
            <person name="Hashikura N."/>
            <person name="Minami J."/>
            <person name="Xiao J.Z."/>
            <person name="Abe F."/>
        </authorList>
    </citation>
    <scope>NUCLEOTIDE SEQUENCE [LARGE SCALE GENOMIC DNA]</scope>
    <source>
        <strain evidence="1 2">MCC 1128</strain>
    </source>
</reference>
<organism evidence="1 2">
    <name type="scientific">Bifidobacterium breve MCC 1128</name>
    <dbReference type="NCBI Taxonomy" id="1365965"/>
    <lineage>
        <taxon>Bacteria</taxon>
        <taxon>Bacillati</taxon>
        <taxon>Actinomycetota</taxon>
        <taxon>Actinomycetes</taxon>
        <taxon>Bifidobacteriales</taxon>
        <taxon>Bifidobacteriaceae</taxon>
        <taxon>Bifidobacterium</taxon>
    </lineage>
</organism>
<evidence type="ECO:0000313" key="2">
    <source>
        <dbReference type="Proteomes" id="UP000037193"/>
    </source>
</evidence>
<proteinExistence type="predicted"/>
<name>A0A0L7B0E7_BIFBR</name>
<sequence>MRLYDSLEMFDIGLSHVRKWMRCGQAIRQSTHLPLDTAYSLGDSLTFWAVPAGALADDRYVGHRRYHTVLSPIDEPLAVYVRPKTALRPAGAYSDVSDREWFGLPNDDEEGVPCVVPVGGILIMEECEAMRINATSVAVGRVSVVRVTVEGFTFPNK</sequence>
<dbReference type="EMBL" id="AVQD01000008">
    <property type="protein sequence ID" value="KOA40965.1"/>
    <property type="molecule type" value="Genomic_DNA"/>
</dbReference>
<dbReference type="AlphaFoldDB" id="A0A0L7B0E7"/>
<dbReference type="PATRIC" id="fig|1365965.3.peg.980"/>
<accession>A0A0L7B0E7</accession>
<dbReference type="Proteomes" id="UP000037193">
    <property type="component" value="Unassembled WGS sequence"/>
</dbReference>
<protein>
    <submittedName>
        <fullName evidence="1">Evolved beta-galactosidase subunit beta</fullName>
    </submittedName>
</protein>